<proteinExistence type="inferred from homology"/>
<keyword evidence="5" id="KW-1185">Reference proteome</keyword>
<protein>
    <submittedName>
        <fullName evidence="4">Putative oxidoreductase</fullName>
    </submittedName>
</protein>
<evidence type="ECO:0000313" key="5">
    <source>
        <dbReference type="Proteomes" id="UP000326198"/>
    </source>
</evidence>
<reference evidence="4 5" key="1">
    <citation type="submission" date="2019-04" db="EMBL/GenBank/DDBJ databases">
        <title>Friends and foes A comparative genomics studyof 23 Aspergillus species from section Flavi.</title>
        <authorList>
            <consortium name="DOE Joint Genome Institute"/>
            <person name="Kjaerbolling I."/>
            <person name="Vesth T."/>
            <person name="Frisvad J.C."/>
            <person name="Nybo J.L."/>
            <person name="Theobald S."/>
            <person name="Kildgaard S."/>
            <person name="Isbrandt T."/>
            <person name="Kuo A."/>
            <person name="Sato A."/>
            <person name="Lyhne E.K."/>
            <person name="Kogle M.E."/>
            <person name="Wiebenga A."/>
            <person name="Kun R.S."/>
            <person name="Lubbers R.J."/>
            <person name="Makela M.R."/>
            <person name="Barry K."/>
            <person name="Chovatia M."/>
            <person name="Clum A."/>
            <person name="Daum C."/>
            <person name="Haridas S."/>
            <person name="He G."/>
            <person name="LaButti K."/>
            <person name="Lipzen A."/>
            <person name="Mondo S."/>
            <person name="Riley R."/>
            <person name="Salamov A."/>
            <person name="Simmons B.A."/>
            <person name="Magnuson J.K."/>
            <person name="Henrissat B."/>
            <person name="Mortensen U.H."/>
            <person name="Larsen T.O."/>
            <person name="Devries R.P."/>
            <person name="Grigoriev I.V."/>
            <person name="Machida M."/>
            <person name="Baker S.E."/>
            <person name="Andersen M.R."/>
        </authorList>
    </citation>
    <scope>NUCLEOTIDE SEQUENCE [LARGE SCALE GENOMIC DNA]</scope>
    <source>
        <strain evidence="4 5">IBT 29228</strain>
    </source>
</reference>
<dbReference type="Pfam" id="PF14226">
    <property type="entry name" value="DIOX_N"/>
    <property type="match status" value="1"/>
</dbReference>
<comment type="similarity">
    <text evidence="1 2">Belongs to the iron/ascorbate-dependent oxidoreductase family.</text>
</comment>
<dbReference type="InterPro" id="IPR026992">
    <property type="entry name" value="DIOX_N"/>
</dbReference>
<feature type="domain" description="Fe2OG dioxygenase" evidence="3">
    <location>
        <begin position="178"/>
        <end position="285"/>
    </location>
</feature>
<dbReference type="Gene3D" id="2.60.120.330">
    <property type="entry name" value="B-lactam Antibiotic, Isopenicillin N Synthase, Chain"/>
    <property type="match status" value="1"/>
</dbReference>
<name>A0A5N7AW03_9EURO</name>
<evidence type="ECO:0000256" key="2">
    <source>
        <dbReference type="RuleBase" id="RU003682"/>
    </source>
</evidence>
<dbReference type="OrthoDB" id="288590at2759"/>
<evidence type="ECO:0000313" key="4">
    <source>
        <dbReference type="EMBL" id="KAE8373496.1"/>
    </source>
</evidence>
<organism evidence="4 5">
    <name type="scientific">Aspergillus bertholletiae</name>
    <dbReference type="NCBI Taxonomy" id="1226010"/>
    <lineage>
        <taxon>Eukaryota</taxon>
        <taxon>Fungi</taxon>
        <taxon>Dikarya</taxon>
        <taxon>Ascomycota</taxon>
        <taxon>Pezizomycotina</taxon>
        <taxon>Eurotiomycetes</taxon>
        <taxon>Eurotiomycetidae</taxon>
        <taxon>Eurotiales</taxon>
        <taxon>Aspergillaceae</taxon>
        <taxon>Aspergillus</taxon>
        <taxon>Aspergillus subgen. Circumdati</taxon>
    </lineage>
</organism>
<gene>
    <name evidence="4" type="ORF">BDV26DRAFT_285066</name>
</gene>
<dbReference type="PANTHER" id="PTHR47990">
    <property type="entry name" value="2-OXOGLUTARATE (2OG) AND FE(II)-DEPENDENT OXYGENASE SUPERFAMILY PROTEIN-RELATED"/>
    <property type="match status" value="1"/>
</dbReference>
<dbReference type="SUPFAM" id="SSF51197">
    <property type="entry name" value="Clavaminate synthase-like"/>
    <property type="match status" value="1"/>
</dbReference>
<keyword evidence="2" id="KW-0560">Oxidoreductase</keyword>
<dbReference type="Pfam" id="PF03171">
    <property type="entry name" value="2OG-FeII_Oxy"/>
    <property type="match status" value="1"/>
</dbReference>
<keyword evidence="2" id="KW-0408">Iron</keyword>
<dbReference type="InterPro" id="IPR044861">
    <property type="entry name" value="IPNS-like_FE2OG_OXY"/>
</dbReference>
<dbReference type="Proteomes" id="UP000326198">
    <property type="component" value="Unassembled WGS sequence"/>
</dbReference>
<dbReference type="InterPro" id="IPR027443">
    <property type="entry name" value="IPNS-like_sf"/>
</dbReference>
<keyword evidence="2" id="KW-0479">Metal-binding</keyword>
<evidence type="ECO:0000259" key="3">
    <source>
        <dbReference type="PROSITE" id="PS51471"/>
    </source>
</evidence>
<dbReference type="InterPro" id="IPR005123">
    <property type="entry name" value="Oxoglu/Fe-dep_dioxygenase_dom"/>
</dbReference>
<dbReference type="AlphaFoldDB" id="A0A5N7AW03"/>
<dbReference type="GO" id="GO:0016491">
    <property type="term" value="F:oxidoreductase activity"/>
    <property type="evidence" value="ECO:0007669"/>
    <property type="project" value="UniProtKB-KW"/>
</dbReference>
<dbReference type="GO" id="GO:0046872">
    <property type="term" value="F:metal ion binding"/>
    <property type="evidence" value="ECO:0007669"/>
    <property type="project" value="UniProtKB-KW"/>
</dbReference>
<dbReference type="InterPro" id="IPR050231">
    <property type="entry name" value="Iron_ascorbate_oxido_reductase"/>
</dbReference>
<dbReference type="GO" id="GO:0044283">
    <property type="term" value="P:small molecule biosynthetic process"/>
    <property type="evidence" value="ECO:0007669"/>
    <property type="project" value="UniProtKB-ARBA"/>
</dbReference>
<evidence type="ECO:0000256" key="1">
    <source>
        <dbReference type="ARBA" id="ARBA00008056"/>
    </source>
</evidence>
<dbReference type="EMBL" id="ML736313">
    <property type="protein sequence ID" value="KAE8373496.1"/>
    <property type="molecule type" value="Genomic_DNA"/>
</dbReference>
<sequence length="331" mass="36699">MALGVPPDQVASLEVVNLVQLLQGSHDAAQRLVRAARRDGMFYLEIPEGNEPGSMGRLVQGIYAACEELFRLPLDDKMKLDVDQLSEYKTNGYKPIGRNIGGLPGHRDGFESYAVSCGSRELGLLCWPGPLETYQEYLLDFSSRCYDILRVICQVLSAELNLPPGVSFEALHGGPDASFDIIRLLHYETGRQDSLFSVPQVAHTDLGSLTVLFSETPGLQVSDRAGSGQDKWLYVMPRRNCAVINLGDAMSLWSHGQFRSSVHRVASMPENVMPERYSFAFLGRPVSSAPMCPLTGGPVEEENILLCEDWVKEKFRGLRGQKKMDLCCDHT</sequence>
<dbReference type="PROSITE" id="PS51471">
    <property type="entry name" value="FE2OG_OXY"/>
    <property type="match status" value="1"/>
</dbReference>
<accession>A0A5N7AW03</accession>